<dbReference type="EMBL" id="PYGA01000013">
    <property type="protein sequence ID" value="PSK95879.1"/>
    <property type="molecule type" value="Genomic_DNA"/>
</dbReference>
<dbReference type="PROSITE" id="PS51186">
    <property type="entry name" value="GNAT"/>
    <property type="match status" value="1"/>
</dbReference>
<dbReference type="Proteomes" id="UP000240542">
    <property type="component" value="Unassembled WGS sequence"/>
</dbReference>
<dbReference type="RefSeq" id="WP_106584340.1">
    <property type="nucleotide sequence ID" value="NZ_PYGA01000013.1"/>
</dbReference>
<dbReference type="Gene3D" id="3.40.630.30">
    <property type="match status" value="1"/>
</dbReference>
<dbReference type="InterPro" id="IPR000182">
    <property type="entry name" value="GNAT_dom"/>
</dbReference>
<name>A0A2P8DF95_9ACTN</name>
<evidence type="ECO:0000259" key="1">
    <source>
        <dbReference type="PROSITE" id="PS51186"/>
    </source>
</evidence>
<dbReference type="InterPro" id="IPR016181">
    <property type="entry name" value="Acyl_CoA_acyltransferase"/>
</dbReference>
<organism evidence="2 3">
    <name type="scientific">Murinocardiopsis flavida</name>
    <dbReference type="NCBI Taxonomy" id="645275"/>
    <lineage>
        <taxon>Bacteria</taxon>
        <taxon>Bacillati</taxon>
        <taxon>Actinomycetota</taxon>
        <taxon>Actinomycetes</taxon>
        <taxon>Streptosporangiales</taxon>
        <taxon>Nocardiopsidaceae</taxon>
        <taxon>Murinocardiopsis</taxon>
    </lineage>
</organism>
<reference evidence="2 3" key="1">
    <citation type="submission" date="2018-03" db="EMBL/GenBank/DDBJ databases">
        <title>Genomic Encyclopedia of Archaeal and Bacterial Type Strains, Phase II (KMG-II): from individual species to whole genera.</title>
        <authorList>
            <person name="Goeker M."/>
        </authorList>
    </citation>
    <scope>NUCLEOTIDE SEQUENCE [LARGE SCALE GENOMIC DNA]</scope>
    <source>
        <strain evidence="2 3">DSM 45312</strain>
    </source>
</reference>
<dbReference type="Pfam" id="PF13302">
    <property type="entry name" value="Acetyltransf_3"/>
    <property type="match status" value="1"/>
</dbReference>
<evidence type="ECO:0000313" key="3">
    <source>
        <dbReference type="Proteomes" id="UP000240542"/>
    </source>
</evidence>
<gene>
    <name evidence="2" type="ORF">CLV63_11342</name>
</gene>
<dbReference type="OrthoDB" id="9799092at2"/>
<comment type="caution">
    <text evidence="2">The sequence shown here is derived from an EMBL/GenBank/DDBJ whole genome shotgun (WGS) entry which is preliminary data.</text>
</comment>
<dbReference type="AlphaFoldDB" id="A0A2P8DF95"/>
<sequence>MPTGSAEDASAAALLNLEMAMLWDGDDHGRLHHGAHYVALGVADDGLTAAVGAAVPDPLAAELADLAVLPRGGPECAPPTTILRCARLLRGRLGPVEVSGGPSYLVPPGVRAESTARVVRSTDGAGTGALRGANPGTWADGEWHALLDGRFGPWAAAVDGERVVALCCTPVFSDRAAEAGVWTRPSHRGRGHAASVTAHWASAFGSDGRRLFYSTSAANTASQRVAERLGLRRLGWIWKVSRPGEQGSHVERTWGPPAIG</sequence>
<feature type="domain" description="N-acetyltransferase" evidence="1">
    <location>
        <begin position="114"/>
        <end position="257"/>
    </location>
</feature>
<keyword evidence="2" id="KW-0808">Transferase</keyword>
<dbReference type="SUPFAM" id="SSF55729">
    <property type="entry name" value="Acyl-CoA N-acyltransferases (Nat)"/>
    <property type="match status" value="1"/>
</dbReference>
<proteinExistence type="predicted"/>
<protein>
    <submittedName>
        <fullName evidence="2">GNAT acetyltransferase-like protein</fullName>
    </submittedName>
</protein>
<keyword evidence="3" id="KW-1185">Reference proteome</keyword>
<evidence type="ECO:0000313" key="2">
    <source>
        <dbReference type="EMBL" id="PSK95879.1"/>
    </source>
</evidence>
<accession>A0A2P8DF95</accession>
<dbReference type="GO" id="GO:0016747">
    <property type="term" value="F:acyltransferase activity, transferring groups other than amino-acyl groups"/>
    <property type="evidence" value="ECO:0007669"/>
    <property type="project" value="InterPro"/>
</dbReference>